<keyword evidence="2" id="KW-1185">Reference proteome</keyword>
<protein>
    <submittedName>
        <fullName evidence="1">Uncharacterized protein</fullName>
    </submittedName>
</protein>
<name>A0ABU0J6W6_9HYPH</name>
<sequence>MSGPDDLIKVSIAGWVDDYQPGFVECRFDDRFGTTWRLLVKVPYVTTAELGRDSCYPQPGELPCHVTSRGHDASGRGVVWIETDWPSSVAPIEGTTRFEVFEEQMAKECFDDGRGRDGSR</sequence>
<evidence type="ECO:0000313" key="1">
    <source>
        <dbReference type="EMBL" id="MDQ0468932.1"/>
    </source>
</evidence>
<proteinExistence type="predicted"/>
<comment type="caution">
    <text evidence="1">The sequence shown here is derived from an EMBL/GenBank/DDBJ whole genome shotgun (WGS) entry which is preliminary data.</text>
</comment>
<gene>
    <name evidence="1" type="ORF">QO011_001932</name>
</gene>
<organism evidence="1 2">
    <name type="scientific">Labrys wisconsinensis</name>
    <dbReference type="NCBI Taxonomy" id="425677"/>
    <lineage>
        <taxon>Bacteria</taxon>
        <taxon>Pseudomonadati</taxon>
        <taxon>Pseudomonadota</taxon>
        <taxon>Alphaproteobacteria</taxon>
        <taxon>Hyphomicrobiales</taxon>
        <taxon>Xanthobacteraceae</taxon>
        <taxon>Labrys</taxon>
    </lineage>
</organism>
<dbReference type="RefSeq" id="WP_307270785.1">
    <property type="nucleotide sequence ID" value="NZ_JAUSVX010000002.1"/>
</dbReference>
<dbReference type="Proteomes" id="UP001242480">
    <property type="component" value="Unassembled WGS sequence"/>
</dbReference>
<dbReference type="EMBL" id="JAUSVX010000002">
    <property type="protein sequence ID" value="MDQ0468932.1"/>
    <property type="molecule type" value="Genomic_DNA"/>
</dbReference>
<evidence type="ECO:0000313" key="2">
    <source>
        <dbReference type="Proteomes" id="UP001242480"/>
    </source>
</evidence>
<reference evidence="1 2" key="1">
    <citation type="submission" date="2023-07" db="EMBL/GenBank/DDBJ databases">
        <title>Genomic Encyclopedia of Type Strains, Phase IV (KMG-IV): sequencing the most valuable type-strain genomes for metagenomic binning, comparative biology and taxonomic classification.</title>
        <authorList>
            <person name="Goeker M."/>
        </authorList>
    </citation>
    <scope>NUCLEOTIDE SEQUENCE [LARGE SCALE GENOMIC DNA]</scope>
    <source>
        <strain evidence="1 2">DSM 19619</strain>
    </source>
</reference>
<accession>A0ABU0J6W6</accession>